<evidence type="ECO:0000313" key="4">
    <source>
        <dbReference type="EMBL" id="MBM7704724.1"/>
    </source>
</evidence>
<protein>
    <submittedName>
        <fullName evidence="4">Oxidoreductase</fullName>
        <ecNumber evidence="4">1.1.-.-</ecNumber>
    </submittedName>
</protein>
<sequence length="368" mass="41382">MKTLLEVRGAPSYYVCQTGILSMIEEKLQKQHIKKALFIHGQKSLEAAQPFLPHFHKVQTFYRRYQGECSLEEIKRLYHEARLLQVDVIIGVGGGKILDLAKAVGHEAQLEVVLIPTLASTCAAWTPLSVIYDEKGTYIRYDVYPKSTWMVLVEPRLILTSPVSYLRAGLGDTLAKWYEADALLSKVEERTTSMEIAHTMAKMCHQTLLTHGKQAIVDLAILQPSHSLIQTIETIIMTGGMVGGFGDHYGRVATAHSIHNGLTTVKQTHHLLHGEKVAYGILVQLFLEYNREEIKRLLSFYRDIKLPYSLKTLGISRSDEETVHQIAKASVQPGEAIYAQFPSIDANQVYKAMIDLETFIETHLSLPL</sequence>
<dbReference type="PANTHER" id="PTHR43616:SF3">
    <property type="entry name" value="HYDROXYCARBOXYLATE DEHYDROGENASE A"/>
    <property type="match status" value="1"/>
</dbReference>
<name>A0ABS2QZ15_9BACI</name>
<keyword evidence="5" id="KW-1185">Reference proteome</keyword>
<dbReference type="Gene3D" id="3.40.50.1970">
    <property type="match status" value="1"/>
</dbReference>
<evidence type="ECO:0000313" key="5">
    <source>
        <dbReference type="Proteomes" id="UP000809829"/>
    </source>
</evidence>
<dbReference type="GO" id="GO:0016491">
    <property type="term" value="F:oxidoreductase activity"/>
    <property type="evidence" value="ECO:0007669"/>
    <property type="project" value="UniProtKB-KW"/>
</dbReference>
<dbReference type="EMBL" id="JAFBFC010000008">
    <property type="protein sequence ID" value="MBM7704724.1"/>
    <property type="molecule type" value="Genomic_DNA"/>
</dbReference>
<dbReference type="EC" id="1.1.-.-" evidence="4"/>
<organism evidence="4 5">
    <name type="scientific">Priestia iocasae</name>
    <dbReference type="NCBI Taxonomy" id="2291674"/>
    <lineage>
        <taxon>Bacteria</taxon>
        <taxon>Bacillati</taxon>
        <taxon>Bacillota</taxon>
        <taxon>Bacilli</taxon>
        <taxon>Bacillales</taxon>
        <taxon>Bacillaceae</taxon>
        <taxon>Priestia</taxon>
    </lineage>
</organism>
<dbReference type="SUPFAM" id="SSF56796">
    <property type="entry name" value="Dehydroquinate synthase-like"/>
    <property type="match status" value="1"/>
</dbReference>
<dbReference type="PANTHER" id="PTHR43616">
    <property type="entry name" value="GLYCEROL DEHYDROGENASE"/>
    <property type="match status" value="1"/>
</dbReference>
<dbReference type="RefSeq" id="WP_205188724.1">
    <property type="nucleotide sequence ID" value="NZ_JAFBFC010000008.1"/>
</dbReference>
<dbReference type="CDD" id="cd08172">
    <property type="entry name" value="GlyDH-like"/>
    <property type="match status" value="1"/>
</dbReference>
<dbReference type="Proteomes" id="UP000809829">
    <property type="component" value="Unassembled WGS sequence"/>
</dbReference>
<feature type="domain" description="Alcohol dehydrogenase iron-type/glycerol dehydrogenase GldA" evidence="3">
    <location>
        <begin position="11"/>
        <end position="137"/>
    </location>
</feature>
<proteinExistence type="predicted"/>
<reference evidence="4 5" key="1">
    <citation type="submission" date="2021-01" db="EMBL/GenBank/DDBJ databases">
        <title>Genomic Encyclopedia of Type Strains, Phase IV (KMG-IV): sequencing the most valuable type-strain genomes for metagenomic binning, comparative biology and taxonomic classification.</title>
        <authorList>
            <person name="Goeker M."/>
        </authorList>
    </citation>
    <scope>NUCLEOTIDE SEQUENCE [LARGE SCALE GENOMIC DNA]</scope>
    <source>
        <strain evidence="4 5">DSM 104297</strain>
    </source>
</reference>
<dbReference type="InterPro" id="IPR016205">
    <property type="entry name" value="Glycerol_DH"/>
</dbReference>
<evidence type="ECO:0000259" key="3">
    <source>
        <dbReference type="Pfam" id="PF00465"/>
    </source>
</evidence>
<evidence type="ECO:0000256" key="1">
    <source>
        <dbReference type="ARBA" id="ARBA00022723"/>
    </source>
</evidence>
<dbReference type="InterPro" id="IPR001670">
    <property type="entry name" value="ADH_Fe/GldA"/>
</dbReference>
<keyword evidence="1" id="KW-0479">Metal-binding</keyword>
<comment type="caution">
    <text evidence="4">The sequence shown here is derived from an EMBL/GenBank/DDBJ whole genome shotgun (WGS) entry which is preliminary data.</text>
</comment>
<gene>
    <name evidence="4" type="ORF">JOC83_003583</name>
</gene>
<dbReference type="Gene3D" id="1.20.1090.10">
    <property type="entry name" value="Dehydroquinate synthase-like - alpha domain"/>
    <property type="match status" value="1"/>
</dbReference>
<keyword evidence="2 4" id="KW-0560">Oxidoreductase</keyword>
<evidence type="ECO:0000256" key="2">
    <source>
        <dbReference type="ARBA" id="ARBA00023002"/>
    </source>
</evidence>
<accession>A0ABS2QZ15</accession>
<dbReference type="PIRSF" id="PIRSF000112">
    <property type="entry name" value="Glycerol_dehydrogenase"/>
    <property type="match status" value="1"/>
</dbReference>
<dbReference type="Pfam" id="PF00465">
    <property type="entry name" value="Fe-ADH"/>
    <property type="match status" value="1"/>
</dbReference>